<dbReference type="RefSeq" id="WP_119497147.1">
    <property type="nucleotide sequence ID" value="NZ_NRJH01000041.1"/>
</dbReference>
<evidence type="ECO:0000313" key="2">
    <source>
        <dbReference type="EMBL" id="RIY32320.1"/>
    </source>
</evidence>
<dbReference type="OrthoDB" id="5678260at2"/>
<reference evidence="2 3" key="1">
    <citation type="submission" date="2017-08" db="EMBL/GenBank/DDBJ databases">
        <title>Reclassification of Bisgaard taxon 37 and 44.</title>
        <authorList>
            <person name="Christensen H."/>
        </authorList>
    </citation>
    <scope>NUCLEOTIDE SEQUENCE [LARGE SCALE GENOMIC DNA]</scope>
    <source>
        <strain evidence="2 3">B96_4</strain>
    </source>
</reference>
<evidence type="ECO:0008006" key="4">
    <source>
        <dbReference type="Google" id="ProtNLM"/>
    </source>
</evidence>
<proteinExistence type="predicted"/>
<sequence>MMRLKSLVLALIVGAVLASCDKPAPTTNNVVTKNTPNRLVTSLSIRLDENQVVDDFANLNQDLVTQFYKTVEVRPLVSLAESKNKDGSINLRSVYKDGLLHLSYAIKNISDKPISKVYLDAVVNFAIAMPEAPSDTGEASLDNSSTNFFLQVPIVYDQSYKLTDVTQYNLNAYNPQLTPEQAPNYLLPGQIIVVTMDYNLQGLKTLPLVPEFIKNTLVANIGFNGFFTIPLYIQEIDGTDINTRDFPLPPPPAEQQPSTGE</sequence>
<name>A0A3A1Y4K0_9GAMM</name>
<protein>
    <recommendedName>
        <fullName evidence="4">Lipoprotein</fullName>
    </recommendedName>
</protein>
<gene>
    <name evidence="2" type="ORF">CJP74_04810</name>
</gene>
<feature type="chain" id="PRO_5017425102" description="Lipoprotein" evidence="1">
    <location>
        <begin position="19"/>
        <end position="261"/>
    </location>
</feature>
<evidence type="ECO:0000313" key="3">
    <source>
        <dbReference type="Proteomes" id="UP000266258"/>
    </source>
</evidence>
<comment type="caution">
    <text evidence="2">The sequence shown here is derived from an EMBL/GenBank/DDBJ whole genome shotgun (WGS) entry which is preliminary data.</text>
</comment>
<dbReference type="Proteomes" id="UP000266258">
    <property type="component" value="Unassembled WGS sequence"/>
</dbReference>
<organism evidence="2 3">
    <name type="scientific">Psittacicella melopsittaci</name>
    <dbReference type="NCBI Taxonomy" id="2028576"/>
    <lineage>
        <taxon>Bacteria</taxon>
        <taxon>Pseudomonadati</taxon>
        <taxon>Pseudomonadota</taxon>
        <taxon>Gammaproteobacteria</taxon>
        <taxon>Pasteurellales</taxon>
        <taxon>Psittacicellaceae</taxon>
        <taxon>Psittacicella</taxon>
    </lineage>
</organism>
<dbReference type="PROSITE" id="PS51257">
    <property type="entry name" value="PROKAR_LIPOPROTEIN"/>
    <property type="match status" value="1"/>
</dbReference>
<keyword evidence="3" id="KW-1185">Reference proteome</keyword>
<feature type="signal peptide" evidence="1">
    <location>
        <begin position="1"/>
        <end position="18"/>
    </location>
</feature>
<evidence type="ECO:0000256" key="1">
    <source>
        <dbReference type="SAM" id="SignalP"/>
    </source>
</evidence>
<keyword evidence="1" id="KW-0732">Signal</keyword>
<dbReference type="EMBL" id="NRJH01000041">
    <property type="protein sequence ID" value="RIY32320.1"/>
    <property type="molecule type" value="Genomic_DNA"/>
</dbReference>
<dbReference type="AlphaFoldDB" id="A0A3A1Y4K0"/>
<accession>A0A3A1Y4K0</accession>